<name>A0A6A3KFX5_9STRA</name>
<dbReference type="Proteomes" id="UP000435112">
    <property type="component" value="Unassembled WGS sequence"/>
</dbReference>
<organism evidence="2 3">
    <name type="scientific">Phytophthora rubi</name>
    <dbReference type="NCBI Taxonomy" id="129364"/>
    <lineage>
        <taxon>Eukaryota</taxon>
        <taxon>Sar</taxon>
        <taxon>Stramenopiles</taxon>
        <taxon>Oomycota</taxon>
        <taxon>Peronosporomycetes</taxon>
        <taxon>Peronosporales</taxon>
        <taxon>Peronosporaceae</taxon>
        <taxon>Phytophthora</taxon>
    </lineage>
</organism>
<protein>
    <recommendedName>
        <fullName evidence="1">Retrovirus-related Pol polyprotein from transposon TNT 1-94-like beta-barrel domain-containing protein</fullName>
    </recommendedName>
</protein>
<comment type="caution">
    <text evidence="2">The sequence shown here is derived from an EMBL/GenBank/DDBJ whole genome shotgun (WGS) entry which is preliminary data.</text>
</comment>
<dbReference type="InterPro" id="IPR054722">
    <property type="entry name" value="PolX-like_BBD"/>
</dbReference>
<evidence type="ECO:0000313" key="2">
    <source>
        <dbReference type="EMBL" id="KAE9005492.1"/>
    </source>
</evidence>
<evidence type="ECO:0000313" key="3">
    <source>
        <dbReference type="Proteomes" id="UP000435112"/>
    </source>
</evidence>
<reference evidence="2 3" key="1">
    <citation type="submission" date="2018-09" db="EMBL/GenBank/DDBJ databases">
        <title>Genomic investigation of the strawberry pathogen Phytophthora fragariae indicates pathogenicity is determined by transcriptional variation in three key races.</title>
        <authorList>
            <person name="Adams T.M."/>
            <person name="Armitage A.D."/>
            <person name="Sobczyk M.K."/>
            <person name="Bates H.J."/>
            <person name="Dunwell J.M."/>
            <person name="Nellist C.F."/>
            <person name="Harrison R.J."/>
        </authorList>
    </citation>
    <scope>NUCLEOTIDE SEQUENCE [LARGE SCALE GENOMIC DNA]</scope>
    <source>
        <strain evidence="2 3">SCRP324</strain>
    </source>
</reference>
<dbReference type="Pfam" id="PF22936">
    <property type="entry name" value="Pol_BBD"/>
    <property type="match status" value="1"/>
</dbReference>
<accession>A0A6A3KFX5</accession>
<sequence>MTFTVSDMTEDIKRGWVVDSGATSHMTGHLNNLTSVRTLPEPCVLTVASGDNLVVTAIAQAPLLLNGRNVCVLQDALFVERLARNLVSVAAASRRGMTVDFKGASCVIRPPSRITLSATTRCMW</sequence>
<proteinExistence type="predicted"/>
<dbReference type="EMBL" id="QXFU01001300">
    <property type="protein sequence ID" value="KAE9005492.1"/>
    <property type="molecule type" value="Genomic_DNA"/>
</dbReference>
<gene>
    <name evidence="2" type="ORF">PR002_g16745</name>
</gene>
<evidence type="ECO:0000259" key="1">
    <source>
        <dbReference type="Pfam" id="PF22936"/>
    </source>
</evidence>
<feature type="domain" description="Retrovirus-related Pol polyprotein from transposon TNT 1-94-like beta-barrel" evidence="1">
    <location>
        <begin position="16"/>
        <end position="96"/>
    </location>
</feature>
<dbReference type="OrthoDB" id="111659at2759"/>
<dbReference type="AlphaFoldDB" id="A0A6A3KFX5"/>